<keyword evidence="3" id="KW-1185">Reference proteome</keyword>
<protein>
    <submittedName>
        <fullName evidence="2">Uncharacterized protein</fullName>
    </submittedName>
</protein>
<feature type="compositionally biased region" description="Low complexity" evidence="1">
    <location>
        <begin position="178"/>
        <end position="199"/>
    </location>
</feature>
<evidence type="ECO:0000256" key="1">
    <source>
        <dbReference type="SAM" id="MobiDB-lite"/>
    </source>
</evidence>
<accession>A0ABT5CFK3</accession>
<gene>
    <name evidence="2" type="ORF">POL72_46350</name>
</gene>
<proteinExistence type="predicted"/>
<reference evidence="2 3" key="1">
    <citation type="submission" date="2023-01" db="EMBL/GenBank/DDBJ databases">
        <title>Minimal conservation of predation-associated metabolite biosynthetic gene clusters underscores biosynthetic potential of Myxococcota including descriptions for ten novel species: Archangium lansinium sp. nov., Myxococcus landrumus sp. nov., Nannocystis bai.</title>
        <authorList>
            <person name="Ahearne A."/>
            <person name="Stevens C."/>
            <person name="Dowd S."/>
        </authorList>
    </citation>
    <scope>NUCLEOTIDE SEQUENCE [LARGE SCALE GENOMIC DNA]</scope>
    <source>
        <strain evidence="2 3">WIWO2</strain>
    </source>
</reference>
<dbReference type="EMBL" id="JAQNDK010000006">
    <property type="protein sequence ID" value="MDC0685224.1"/>
    <property type="molecule type" value="Genomic_DNA"/>
</dbReference>
<feature type="region of interest" description="Disordered" evidence="1">
    <location>
        <begin position="155"/>
        <end position="206"/>
    </location>
</feature>
<feature type="region of interest" description="Disordered" evidence="1">
    <location>
        <begin position="74"/>
        <end position="138"/>
    </location>
</feature>
<sequence length="281" mass="29529">MSGDPPDTERGLHQAGLRPQEETGSRGAASGAPVPSATISLSSGRRYEMEVTLGGDRLVVRGRTGEIILQMEITDAGPVLSFAAPDGERAGSRRGGQGSGSSAPPRRAASPPQSVIVPMSSGKRLPSEGEADEAVEVPRALPLPSIKVPPEADLLELDGGNARSGVTLRRSPGELDESAAGPAAPAPASVAAPAPASPSDLPGTRSALPSLSLQQYAVLCAESSLGAASSFDQALLRHGIADRDLWKAVDRSWQDRLEREPILTLRWMELTTRYREHLTRR</sequence>
<comment type="caution">
    <text evidence="2">The sequence shown here is derived from an EMBL/GenBank/DDBJ whole genome shotgun (WGS) entry which is preliminary data.</text>
</comment>
<feature type="region of interest" description="Disordered" evidence="1">
    <location>
        <begin position="1"/>
        <end position="54"/>
    </location>
</feature>
<evidence type="ECO:0000313" key="2">
    <source>
        <dbReference type="EMBL" id="MDC0685224.1"/>
    </source>
</evidence>
<evidence type="ECO:0000313" key="3">
    <source>
        <dbReference type="Proteomes" id="UP001217485"/>
    </source>
</evidence>
<name>A0ABT5CFK3_9BACT</name>
<dbReference type="Proteomes" id="UP001217485">
    <property type="component" value="Unassembled WGS sequence"/>
</dbReference>
<feature type="compositionally biased region" description="Low complexity" evidence="1">
    <location>
        <begin position="100"/>
        <end position="112"/>
    </location>
</feature>
<organism evidence="2 3">
    <name type="scientific">Sorangium atrum</name>
    <dbReference type="NCBI Taxonomy" id="2995308"/>
    <lineage>
        <taxon>Bacteria</taxon>
        <taxon>Pseudomonadati</taxon>
        <taxon>Myxococcota</taxon>
        <taxon>Polyangia</taxon>
        <taxon>Polyangiales</taxon>
        <taxon>Polyangiaceae</taxon>
        <taxon>Sorangium</taxon>
    </lineage>
</organism>
<dbReference type="RefSeq" id="WP_272103371.1">
    <property type="nucleotide sequence ID" value="NZ_JAQNDK010000006.1"/>
</dbReference>